<dbReference type="AlphaFoldDB" id="A0AAE1GJI6"/>
<sequence>MHKKATDQRLQAHRAVRPISYSADWYCKATHYPLQLPHTVKKETGINLHHLRLGYRCMTEIKTRNEMTCEHCQETTREPLLHYLLKCPVTTDLRHLTGTRQDIDPLDEEAIIAAIEIIREATDSHTEILIQIIESHPPQR</sequence>
<accession>A0AAE1GJI6</accession>
<dbReference type="EMBL" id="JAWQEG010000237">
    <property type="protein sequence ID" value="KAK3893006.1"/>
    <property type="molecule type" value="Genomic_DNA"/>
</dbReference>
<gene>
    <name evidence="1" type="ORF">Pcinc_003185</name>
</gene>
<reference evidence="1" key="1">
    <citation type="submission" date="2023-10" db="EMBL/GenBank/DDBJ databases">
        <title>Genome assemblies of two species of porcelain crab, Petrolisthes cinctipes and Petrolisthes manimaculis (Anomura: Porcellanidae).</title>
        <authorList>
            <person name="Angst P."/>
        </authorList>
    </citation>
    <scope>NUCLEOTIDE SEQUENCE</scope>
    <source>
        <strain evidence="1">PB745_01</strain>
        <tissue evidence="1">Gill</tissue>
    </source>
</reference>
<evidence type="ECO:0000313" key="2">
    <source>
        <dbReference type="Proteomes" id="UP001286313"/>
    </source>
</evidence>
<keyword evidence="2" id="KW-1185">Reference proteome</keyword>
<organism evidence="1 2">
    <name type="scientific">Petrolisthes cinctipes</name>
    <name type="common">Flat porcelain crab</name>
    <dbReference type="NCBI Taxonomy" id="88211"/>
    <lineage>
        <taxon>Eukaryota</taxon>
        <taxon>Metazoa</taxon>
        <taxon>Ecdysozoa</taxon>
        <taxon>Arthropoda</taxon>
        <taxon>Crustacea</taxon>
        <taxon>Multicrustacea</taxon>
        <taxon>Malacostraca</taxon>
        <taxon>Eumalacostraca</taxon>
        <taxon>Eucarida</taxon>
        <taxon>Decapoda</taxon>
        <taxon>Pleocyemata</taxon>
        <taxon>Anomura</taxon>
        <taxon>Galatheoidea</taxon>
        <taxon>Porcellanidae</taxon>
        <taxon>Petrolisthes</taxon>
    </lineage>
</organism>
<name>A0AAE1GJI6_PETCI</name>
<dbReference type="Proteomes" id="UP001286313">
    <property type="component" value="Unassembled WGS sequence"/>
</dbReference>
<protein>
    <submittedName>
        <fullName evidence="1">Uncharacterized protein</fullName>
    </submittedName>
</protein>
<comment type="caution">
    <text evidence="1">The sequence shown here is derived from an EMBL/GenBank/DDBJ whole genome shotgun (WGS) entry which is preliminary data.</text>
</comment>
<proteinExistence type="predicted"/>
<evidence type="ECO:0000313" key="1">
    <source>
        <dbReference type="EMBL" id="KAK3893006.1"/>
    </source>
</evidence>